<dbReference type="OrthoDB" id="5321209at2759"/>
<feature type="compositionally biased region" description="Acidic residues" evidence="2">
    <location>
        <begin position="529"/>
        <end position="557"/>
    </location>
</feature>
<keyword evidence="1" id="KW-0175">Coiled coil</keyword>
<feature type="region of interest" description="Disordered" evidence="2">
    <location>
        <begin position="514"/>
        <end position="557"/>
    </location>
</feature>
<dbReference type="AlphaFoldDB" id="A0A9P9EKZ8"/>
<evidence type="ECO:0000259" key="3">
    <source>
        <dbReference type="Pfam" id="PF24625"/>
    </source>
</evidence>
<name>A0A9P9EKZ8_9PLEO</name>
<evidence type="ECO:0000256" key="1">
    <source>
        <dbReference type="SAM" id="Coils"/>
    </source>
</evidence>
<organism evidence="4 5">
    <name type="scientific">Dendryphion nanum</name>
    <dbReference type="NCBI Taxonomy" id="256645"/>
    <lineage>
        <taxon>Eukaryota</taxon>
        <taxon>Fungi</taxon>
        <taxon>Dikarya</taxon>
        <taxon>Ascomycota</taxon>
        <taxon>Pezizomycotina</taxon>
        <taxon>Dothideomycetes</taxon>
        <taxon>Pleosporomycetidae</taxon>
        <taxon>Pleosporales</taxon>
        <taxon>Torulaceae</taxon>
        <taxon>Dendryphion</taxon>
    </lineage>
</organism>
<accession>A0A9P9EKZ8</accession>
<protein>
    <recommendedName>
        <fullName evidence="3">DUF7626 domain-containing protein</fullName>
    </recommendedName>
</protein>
<dbReference type="EMBL" id="JAGMWT010000001">
    <property type="protein sequence ID" value="KAH7139388.1"/>
    <property type="molecule type" value="Genomic_DNA"/>
</dbReference>
<evidence type="ECO:0000313" key="4">
    <source>
        <dbReference type="EMBL" id="KAH7139388.1"/>
    </source>
</evidence>
<evidence type="ECO:0000313" key="5">
    <source>
        <dbReference type="Proteomes" id="UP000700596"/>
    </source>
</evidence>
<dbReference type="InterPro" id="IPR056043">
    <property type="entry name" value="DUF7626"/>
</dbReference>
<comment type="caution">
    <text evidence="4">The sequence shown here is derived from an EMBL/GenBank/DDBJ whole genome shotgun (WGS) entry which is preliminary data.</text>
</comment>
<dbReference type="Proteomes" id="UP000700596">
    <property type="component" value="Unassembled WGS sequence"/>
</dbReference>
<keyword evidence="5" id="KW-1185">Reference proteome</keyword>
<gene>
    <name evidence="4" type="ORF">B0J11DRAFT_42118</name>
</gene>
<dbReference type="Pfam" id="PF24625">
    <property type="entry name" value="DUF7626"/>
    <property type="match status" value="1"/>
</dbReference>
<feature type="coiled-coil region" evidence="1">
    <location>
        <begin position="304"/>
        <end position="388"/>
    </location>
</feature>
<sequence>MAESETLEPNDNDAMQLDHRGFNRSNELLEEPTSTGRITIGINKHYVDDDDDDDDEFALQGAGTLDLETDEYGFSQLDPRKRCRPNHHSLANAAARRSAVRTQATHSESFLIDEADRSSFRTRKNITIGTGPSTLCDRSATAATPGILNKKQVERDKDDNLIITMRELGCSDEQITSHLAQEGRALIESKSVATRISRIKLSQAKNVDKLLEDRWKEWEYDDDVLLMQAYDLADIEVNYEIERARAWRFKKVAEAMRRLKRNAIFSEKACRERYQALVDGTARIPSLIDDNPQARLEEMEAFRMERQAQRKAEDREQEEKAEVERRIKEEAAIRQAEKSEAIAIRRQAKQQEKSERAMKRAAQNQIKLQKAKENKEAKATRLERIRIQKAEAMRRESQRMLDMNSNRRIAVKHVAVKALETVTEDTPDPRGWLSTDDLKKLCGERKLSDFGKTVDEFVYRLRDADDVWSLAQIKTMCRSKGMPTTGNKLSLKYSLALADARRFPSFEENLELAEAEERAENGEDVMGIDNDEEDINSIEDESEISSEDDSEDVNTAQ</sequence>
<feature type="domain" description="DUF7626" evidence="3">
    <location>
        <begin position="156"/>
        <end position="208"/>
    </location>
</feature>
<reference evidence="4" key="1">
    <citation type="journal article" date="2021" name="Nat. Commun.">
        <title>Genetic determinants of endophytism in the Arabidopsis root mycobiome.</title>
        <authorList>
            <person name="Mesny F."/>
            <person name="Miyauchi S."/>
            <person name="Thiergart T."/>
            <person name="Pickel B."/>
            <person name="Atanasova L."/>
            <person name="Karlsson M."/>
            <person name="Huettel B."/>
            <person name="Barry K.W."/>
            <person name="Haridas S."/>
            <person name="Chen C."/>
            <person name="Bauer D."/>
            <person name="Andreopoulos W."/>
            <person name="Pangilinan J."/>
            <person name="LaButti K."/>
            <person name="Riley R."/>
            <person name="Lipzen A."/>
            <person name="Clum A."/>
            <person name="Drula E."/>
            <person name="Henrissat B."/>
            <person name="Kohler A."/>
            <person name="Grigoriev I.V."/>
            <person name="Martin F.M."/>
            <person name="Hacquard S."/>
        </authorList>
    </citation>
    <scope>NUCLEOTIDE SEQUENCE</scope>
    <source>
        <strain evidence="4">MPI-CAGE-CH-0243</strain>
    </source>
</reference>
<proteinExistence type="predicted"/>
<evidence type="ECO:0000256" key="2">
    <source>
        <dbReference type="SAM" id="MobiDB-lite"/>
    </source>
</evidence>